<sequence>MASFLKNALRLRPDNLPTALPRLFDRGGPKTSRSRGLHGSVNPQVRIQTVLNESDLTHEQLEELFAGRFPADCVDEVIQLNNLSRRNFGKIVNAFDTSRNE</sequence>
<reference evidence="2 3" key="1">
    <citation type="submission" date="2017-10" db="EMBL/GenBank/DDBJ databases">
        <title>Comparative genomics in systemic dimorphic fungi from Ajellomycetaceae.</title>
        <authorList>
            <person name="Munoz J.F."/>
            <person name="Mcewen J.G."/>
            <person name="Clay O.K."/>
            <person name="Cuomo C.A."/>
        </authorList>
    </citation>
    <scope>NUCLEOTIDE SEQUENCE [LARGE SCALE GENOMIC DNA]</scope>
    <source>
        <strain evidence="2 3">UAMH4076</strain>
    </source>
</reference>
<proteinExistence type="predicted"/>
<evidence type="ECO:0000256" key="1">
    <source>
        <dbReference type="SAM" id="MobiDB-lite"/>
    </source>
</evidence>
<accession>A0A2B7ZBK2</accession>
<feature type="region of interest" description="Disordered" evidence="1">
    <location>
        <begin position="19"/>
        <end position="41"/>
    </location>
</feature>
<protein>
    <submittedName>
        <fullName evidence="2">Uncharacterized protein</fullName>
    </submittedName>
</protein>
<dbReference type="AlphaFoldDB" id="A0A2B7ZBK2"/>
<comment type="caution">
    <text evidence="2">The sequence shown here is derived from an EMBL/GenBank/DDBJ whole genome shotgun (WGS) entry which is preliminary data.</text>
</comment>
<evidence type="ECO:0000313" key="3">
    <source>
        <dbReference type="Proteomes" id="UP000226031"/>
    </source>
</evidence>
<name>A0A2B7ZBK2_9EURO</name>
<evidence type="ECO:0000313" key="2">
    <source>
        <dbReference type="EMBL" id="PGH31346.1"/>
    </source>
</evidence>
<keyword evidence="3" id="KW-1185">Reference proteome</keyword>
<gene>
    <name evidence="2" type="ORF">GX50_05885</name>
</gene>
<dbReference type="EMBL" id="PDND01000131">
    <property type="protein sequence ID" value="PGH31346.1"/>
    <property type="molecule type" value="Genomic_DNA"/>
</dbReference>
<dbReference type="Proteomes" id="UP000226031">
    <property type="component" value="Unassembled WGS sequence"/>
</dbReference>
<organism evidence="2 3">
    <name type="scientific">[Emmonsia] crescens</name>
    <dbReference type="NCBI Taxonomy" id="73230"/>
    <lineage>
        <taxon>Eukaryota</taxon>
        <taxon>Fungi</taxon>
        <taxon>Dikarya</taxon>
        <taxon>Ascomycota</taxon>
        <taxon>Pezizomycotina</taxon>
        <taxon>Eurotiomycetes</taxon>
        <taxon>Eurotiomycetidae</taxon>
        <taxon>Onygenales</taxon>
        <taxon>Ajellomycetaceae</taxon>
        <taxon>Emergomyces</taxon>
    </lineage>
</organism>